<reference evidence="1 2" key="1">
    <citation type="journal article" date="2022" name="New Phytol.">
        <title>Ecological generalism drives hyperdiversity of secondary metabolite gene clusters in xylarialean endophytes.</title>
        <authorList>
            <person name="Franco M.E.E."/>
            <person name="Wisecaver J.H."/>
            <person name="Arnold A.E."/>
            <person name="Ju Y.M."/>
            <person name="Slot J.C."/>
            <person name="Ahrendt S."/>
            <person name="Moore L.P."/>
            <person name="Eastman K.E."/>
            <person name="Scott K."/>
            <person name="Konkel Z."/>
            <person name="Mondo S.J."/>
            <person name="Kuo A."/>
            <person name="Hayes R.D."/>
            <person name="Haridas S."/>
            <person name="Andreopoulos B."/>
            <person name="Riley R."/>
            <person name="LaButti K."/>
            <person name="Pangilinan J."/>
            <person name="Lipzen A."/>
            <person name="Amirebrahimi M."/>
            <person name="Yan J."/>
            <person name="Adam C."/>
            <person name="Keymanesh K."/>
            <person name="Ng V."/>
            <person name="Louie K."/>
            <person name="Northen T."/>
            <person name="Drula E."/>
            <person name="Henrissat B."/>
            <person name="Hsieh H.M."/>
            <person name="Youens-Clark K."/>
            <person name="Lutzoni F."/>
            <person name="Miadlikowska J."/>
            <person name="Eastwood D.C."/>
            <person name="Hamelin R.C."/>
            <person name="Grigoriev I.V."/>
            <person name="U'Ren J.M."/>
        </authorList>
    </citation>
    <scope>NUCLEOTIDE SEQUENCE [LARGE SCALE GENOMIC DNA]</scope>
    <source>
        <strain evidence="1 2">CBS 119005</strain>
    </source>
</reference>
<proteinExistence type="predicted"/>
<sequence>MVGNSLLKNLAPVVRMNTLNGSSQSVHLSRSEPPHSRLSPPAKRQKFEDRGTHTQAHFAPLPPDETFDRYTSRKRSHDSISDSHQTSISQPSNAKGHQSIYAKVDEFRHVENFVSPSSSRKRVRPNPPKEQQRMNVDGINLIPLDSPDFIPLGPDSEDSDGEVEVIKRPPEPGVDSQGQQAEQHQQQSIDIIGKRFNQTRSGRIIDKLIDTTNTKRNKPRSTDSSPDELAPKAQDIRGKMPARRPATPSPGVSKRGDLSSTVFASPSTIEVRQARKIIGDRLRISRAVSGQFKYEASKASSAAECFLKVGEISTLLRPADLAGEKMEQYSYCAINLRKVSKISVSQDPDCWIALIERSSDATMSAAPKLLVEFKSRGELQGLIEWATWQQQQKHTFKIDNTAYEHILKKQLNHMIGEAVRSTVIRDNEGDDVKLIEHNRSMQMQAKSTSQSQTSTGRAKRKDLMKPPASMSPPSPKATVVPEEPQRHNPPRISRTTRSTFALIDAPESPKLPEAPEPDGWSVQNKGWEKQWRNSLVFPHHGKSRATVDKDDISRLDEGEFLNDNLLTFYLRYLQHTLEADRPELAKRIYFQNTYFYEKLKSPKAGGGINYDSVKAWTSKVDLFKKDFIIVPINEFTHWWVAIIYNAPKLLPSPSEKEVPDSQTADTVIIEEDPVDSGKVSRASSQSRRPDEPTGVEALAEAHNDVTTHLSRMSIGSPDLSNSETKQTIATDQESHEAEVQLIGKEQDVEEIVDKGDSRADLEQIQPSSCNLADKRAGKRPSGGPRKFNPNQPRIITLDSLALNHSPACRILKQYLVAELKDKKNLEITIGALGMTAKGVPEQTNYCDCGLYLLGYIEEFLKDPDRFVRSLLQREPIAWNLNPSDLRNEIRDLIFKLQKEQQGREDDHKQQKRKTALSKKRKNEDAEQQVVDGSVPVTVTQAEGTVKEGDIIPTPKTKSPTPKSFRPEPEPVTDSKESRHIPGSYPISPTTVRAEAKGSPTTADTNEAEQSETPKFVSPLSVTVSGSSPVRLVVVDDSEASQGQRQEPPHDYSIPKQASLATEIVRKSPQYLQDHDEPYIDPRSEDEAPISSRFFAGRQPGDEMPSARLREQSEQSHIIDISD</sequence>
<accession>A0ACB9Z9I4</accession>
<protein>
    <submittedName>
        <fullName evidence="1">Cysteine proteinase</fullName>
    </submittedName>
</protein>
<evidence type="ECO:0000313" key="1">
    <source>
        <dbReference type="EMBL" id="KAI4868298.1"/>
    </source>
</evidence>
<organism evidence="1 2">
    <name type="scientific">Hypoxylon rubiginosum</name>
    <dbReference type="NCBI Taxonomy" id="110542"/>
    <lineage>
        <taxon>Eukaryota</taxon>
        <taxon>Fungi</taxon>
        <taxon>Dikarya</taxon>
        <taxon>Ascomycota</taxon>
        <taxon>Pezizomycotina</taxon>
        <taxon>Sordariomycetes</taxon>
        <taxon>Xylariomycetidae</taxon>
        <taxon>Xylariales</taxon>
        <taxon>Hypoxylaceae</taxon>
        <taxon>Hypoxylon</taxon>
    </lineage>
</organism>
<dbReference type="EMBL" id="MU393439">
    <property type="protein sequence ID" value="KAI4868298.1"/>
    <property type="molecule type" value="Genomic_DNA"/>
</dbReference>
<comment type="caution">
    <text evidence="1">The sequence shown here is derived from an EMBL/GenBank/DDBJ whole genome shotgun (WGS) entry which is preliminary data.</text>
</comment>
<evidence type="ECO:0000313" key="2">
    <source>
        <dbReference type="Proteomes" id="UP001497700"/>
    </source>
</evidence>
<keyword evidence="2" id="KW-1185">Reference proteome</keyword>
<gene>
    <name evidence="1" type="ORF">F4820DRAFT_445207</name>
</gene>
<dbReference type="Proteomes" id="UP001497700">
    <property type="component" value="Unassembled WGS sequence"/>
</dbReference>
<name>A0ACB9Z9I4_9PEZI</name>